<accession>A0ABR6BAZ1</accession>
<evidence type="ECO:0000313" key="1">
    <source>
        <dbReference type="EMBL" id="MBA8923985.1"/>
    </source>
</evidence>
<reference evidence="1 2" key="1">
    <citation type="submission" date="2020-08" db="EMBL/GenBank/DDBJ databases">
        <title>Genomic Encyclopedia of Archaeal and Bacterial Type Strains, Phase II (KMG-II): from individual species to whole genera.</title>
        <authorList>
            <person name="Goeker M."/>
        </authorList>
    </citation>
    <scope>NUCLEOTIDE SEQUENCE [LARGE SCALE GENOMIC DNA]</scope>
    <source>
        <strain evidence="1 2">DSM 43850</strain>
    </source>
</reference>
<sequence length="221" mass="23657">MRGQIADVRRAVGLASATITKGGLKLLSGAFLSMVNSTGVQVLYIGPDGAGYQGIVVRRRTGSLVMSVQHDNTSNDDFWAMWDKAGNIVLSDDIQAGAGLARPYLDLPLYPGNVNQWCSTTSSSFASVYSGDVTVQHANWDWSFNVTDNGCSGEVRMMVDGVQLGPTFTYTQGNPTSWQLKVAHGKAIGSTCNIQLQARRTSGTTSNQIAISPSRFRGVQS</sequence>
<organism evidence="1 2">
    <name type="scientific">Kutzneria viridogrisea</name>
    <dbReference type="NCBI Taxonomy" id="47990"/>
    <lineage>
        <taxon>Bacteria</taxon>
        <taxon>Bacillati</taxon>
        <taxon>Actinomycetota</taxon>
        <taxon>Actinomycetes</taxon>
        <taxon>Pseudonocardiales</taxon>
        <taxon>Pseudonocardiaceae</taxon>
        <taxon>Kutzneria</taxon>
    </lineage>
</organism>
<evidence type="ECO:0008006" key="3">
    <source>
        <dbReference type="Google" id="ProtNLM"/>
    </source>
</evidence>
<protein>
    <recommendedName>
        <fullName evidence="3">PA14 domain-containing protein</fullName>
    </recommendedName>
</protein>
<dbReference type="Proteomes" id="UP000517916">
    <property type="component" value="Unassembled WGS sequence"/>
</dbReference>
<dbReference type="RefSeq" id="WP_182836500.1">
    <property type="nucleotide sequence ID" value="NZ_JACJID010000001.1"/>
</dbReference>
<keyword evidence="2" id="KW-1185">Reference proteome</keyword>
<dbReference type="EMBL" id="JACJID010000001">
    <property type="protein sequence ID" value="MBA8923985.1"/>
    <property type="molecule type" value="Genomic_DNA"/>
</dbReference>
<proteinExistence type="predicted"/>
<name>A0ABR6BAZ1_9PSEU</name>
<evidence type="ECO:0000313" key="2">
    <source>
        <dbReference type="Proteomes" id="UP000517916"/>
    </source>
</evidence>
<gene>
    <name evidence="1" type="ORF">BC739_001182</name>
</gene>
<comment type="caution">
    <text evidence="1">The sequence shown here is derived from an EMBL/GenBank/DDBJ whole genome shotgun (WGS) entry which is preliminary data.</text>
</comment>